<dbReference type="PANTHER" id="PTHR33567">
    <property type="entry name" value="CHROMATE ION TRANSPORTER (EUROFUNG)"/>
    <property type="match status" value="1"/>
</dbReference>
<evidence type="ECO:0000256" key="7">
    <source>
        <dbReference type="SAM" id="Phobius"/>
    </source>
</evidence>
<accession>A0A1I1GM47</accession>
<keyword evidence="3" id="KW-1003">Cell membrane</keyword>
<keyword evidence="4 7" id="KW-0812">Transmembrane</keyword>
<sequence>MGLYLPFFYYDCCILQIRVIRQIRRRFRLSHPPRQRREIRLYIFLTDVLRLSLTTFGGPQVHIALFIRHLVTKRRYLSEAELLELFALCQILPGPTSTQTLTAIAFRIGGPRLAFMALIIWLLPAVIVMTLAAILLNYAEGLDLSVSFVRYMQPVAVALLLHSGYAVMLKVVQSRTMAAVMIISAVIAYAYPSPWVTPILLISSGIFSAIRYKNELEPQPREPLHIEWANFILYAVILVVAILLGHYTTFKPIRLFENFYRNGSLIFGGGQVLVPAMYNEFVEFKHYLTSEEFLSGYALSQVLPGPVFSFCSYIGALSMRPDGFWAQLLGSLMGTIGIFLPGTLLIFFIIRFWEQLKKYRVVKASLQGVNATGAGLVFAAVILLFKPIGGDPVNIGIVVTAFAVLTFTKIQPFWLIVAAVLLGIIF</sequence>
<feature type="transmembrane region" description="Helical" evidence="7">
    <location>
        <begin position="365"/>
        <end position="385"/>
    </location>
</feature>
<evidence type="ECO:0000313" key="8">
    <source>
        <dbReference type="EMBL" id="SFC12684.1"/>
    </source>
</evidence>
<feature type="transmembrane region" description="Helical" evidence="7">
    <location>
        <begin position="151"/>
        <end position="172"/>
    </location>
</feature>
<keyword evidence="5 7" id="KW-1133">Transmembrane helix</keyword>
<dbReference type="PIRSF" id="PIRSF004810">
    <property type="entry name" value="ChrA"/>
    <property type="match status" value="1"/>
</dbReference>
<feature type="transmembrane region" description="Helical" evidence="7">
    <location>
        <begin position="113"/>
        <end position="139"/>
    </location>
</feature>
<comment type="similarity">
    <text evidence="2">Belongs to the chromate ion transporter (CHR) (TC 2.A.51) family.</text>
</comment>
<dbReference type="GO" id="GO:0005886">
    <property type="term" value="C:plasma membrane"/>
    <property type="evidence" value="ECO:0007669"/>
    <property type="project" value="UniProtKB-SubCell"/>
</dbReference>
<reference evidence="8 9" key="1">
    <citation type="submission" date="2016-10" db="EMBL/GenBank/DDBJ databases">
        <authorList>
            <person name="de Groot N.N."/>
        </authorList>
    </citation>
    <scope>NUCLEOTIDE SEQUENCE [LARGE SCALE GENOMIC DNA]</scope>
    <source>
        <strain evidence="8 9">DSM 6793</strain>
    </source>
</reference>
<protein>
    <submittedName>
        <fullName evidence="8">Chromate transporter</fullName>
    </submittedName>
</protein>
<dbReference type="PANTHER" id="PTHR33567:SF3">
    <property type="entry name" value="CHROMATE ION TRANSPORTER (EUROFUNG)"/>
    <property type="match status" value="1"/>
</dbReference>
<evidence type="ECO:0000256" key="1">
    <source>
        <dbReference type="ARBA" id="ARBA00004651"/>
    </source>
</evidence>
<evidence type="ECO:0000256" key="3">
    <source>
        <dbReference type="ARBA" id="ARBA00022475"/>
    </source>
</evidence>
<dbReference type="STRING" id="927664.SAMN05421780_10316"/>
<evidence type="ECO:0000256" key="2">
    <source>
        <dbReference type="ARBA" id="ARBA00005262"/>
    </source>
</evidence>
<dbReference type="AlphaFoldDB" id="A0A1I1GM47"/>
<proteinExistence type="inferred from homology"/>
<feature type="transmembrane region" description="Helical" evidence="7">
    <location>
        <begin position="259"/>
        <end position="278"/>
    </location>
</feature>
<evidence type="ECO:0000256" key="4">
    <source>
        <dbReference type="ARBA" id="ARBA00022692"/>
    </source>
</evidence>
<gene>
    <name evidence="8" type="ORF">SAMN05421780_10316</name>
</gene>
<keyword evidence="9" id="KW-1185">Reference proteome</keyword>
<name>A0A1I1GM47_9BACT</name>
<feature type="transmembrane region" description="Helical" evidence="7">
    <location>
        <begin position="298"/>
        <end position="316"/>
    </location>
</feature>
<evidence type="ECO:0000256" key="6">
    <source>
        <dbReference type="ARBA" id="ARBA00023136"/>
    </source>
</evidence>
<dbReference type="NCBIfam" id="TIGR00937">
    <property type="entry name" value="2A51"/>
    <property type="match status" value="1"/>
</dbReference>
<evidence type="ECO:0000256" key="5">
    <source>
        <dbReference type="ARBA" id="ARBA00022989"/>
    </source>
</evidence>
<feature type="transmembrane region" description="Helical" evidence="7">
    <location>
        <begin position="228"/>
        <end position="247"/>
    </location>
</feature>
<dbReference type="InterPro" id="IPR014047">
    <property type="entry name" value="Chr_Tranpt_l_chain"/>
</dbReference>
<feature type="transmembrane region" description="Helical" evidence="7">
    <location>
        <begin position="328"/>
        <end position="353"/>
    </location>
</feature>
<dbReference type="EMBL" id="FOLE01000003">
    <property type="protein sequence ID" value="SFC12684.1"/>
    <property type="molecule type" value="Genomic_DNA"/>
</dbReference>
<feature type="transmembrane region" description="Helical" evidence="7">
    <location>
        <begin position="179"/>
        <end position="208"/>
    </location>
</feature>
<dbReference type="Pfam" id="PF02417">
    <property type="entry name" value="Chromate_transp"/>
    <property type="match status" value="2"/>
</dbReference>
<evidence type="ECO:0000313" key="9">
    <source>
        <dbReference type="Proteomes" id="UP000199514"/>
    </source>
</evidence>
<dbReference type="GO" id="GO:0015109">
    <property type="term" value="F:chromate transmembrane transporter activity"/>
    <property type="evidence" value="ECO:0007669"/>
    <property type="project" value="InterPro"/>
</dbReference>
<dbReference type="InterPro" id="IPR003370">
    <property type="entry name" value="Chromate_transpt"/>
</dbReference>
<dbReference type="Proteomes" id="UP000199514">
    <property type="component" value="Unassembled WGS sequence"/>
</dbReference>
<feature type="transmembrane region" description="Helical" evidence="7">
    <location>
        <begin position="397"/>
        <end position="425"/>
    </location>
</feature>
<comment type="subcellular location">
    <subcellularLocation>
        <location evidence="1">Cell membrane</location>
        <topology evidence="1">Multi-pass membrane protein</topology>
    </subcellularLocation>
</comment>
<organism evidence="8 9">
    <name type="scientific">Flexibacter flexilis DSM 6793</name>
    <dbReference type="NCBI Taxonomy" id="927664"/>
    <lineage>
        <taxon>Bacteria</taxon>
        <taxon>Pseudomonadati</taxon>
        <taxon>Bacteroidota</taxon>
        <taxon>Cytophagia</taxon>
        <taxon>Cytophagales</taxon>
        <taxon>Flexibacteraceae</taxon>
        <taxon>Flexibacter</taxon>
    </lineage>
</organism>
<keyword evidence="6 7" id="KW-0472">Membrane</keyword>